<dbReference type="PANTHER" id="PTHR43280">
    <property type="entry name" value="ARAC-FAMILY TRANSCRIPTIONAL REGULATOR"/>
    <property type="match status" value="1"/>
</dbReference>
<dbReference type="Gene3D" id="2.60.120.10">
    <property type="entry name" value="Jelly Rolls"/>
    <property type="match status" value="1"/>
</dbReference>
<gene>
    <name evidence="5" type="ORF">C7383_10491</name>
</gene>
<dbReference type="InterPro" id="IPR018060">
    <property type="entry name" value="HTH_AraC"/>
</dbReference>
<dbReference type="PRINTS" id="PR00032">
    <property type="entry name" value="HTHARAC"/>
</dbReference>
<evidence type="ECO:0000256" key="1">
    <source>
        <dbReference type="ARBA" id="ARBA00023015"/>
    </source>
</evidence>
<dbReference type="InterPro" id="IPR009057">
    <property type="entry name" value="Homeodomain-like_sf"/>
</dbReference>
<protein>
    <submittedName>
        <fullName evidence="5">AraC-like DNA-binding protein</fullName>
    </submittedName>
</protein>
<dbReference type="PROSITE" id="PS00041">
    <property type="entry name" value="HTH_ARAC_FAMILY_1"/>
    <property type="match status" value="1"/>
</dbReference>
<evidence type="ECO:0000256" key="3">
    <source>
        <dbReference type="ARBA" id="ARBA00023163"/>
    </source>
</evidence>
<sequence length="307" mass="35982">MKAFHEVRSYDSDFMVWHSSYQDISFLAHWHQEIEFIFVRSGSAHLSINEHNFTAHKGDLVVIDTGDFHYSDSSKMKNVLDFIIFDTSILSSLYNHSHFASPLVSASELKRYGMEKDVLALFADVSRELKEKEPYYKEIVTARLRDFWYLLKRKRPQSCQDMTSENKRMSLLYDMQQLLSYMDEHYADNITLTYAAEKMNFSESHFSKVFKKLIGINFVTYLNMVRVEQAAARLKNTSSRVTDVALNCGFNNVRTFNRVFKEITGYTPSQFLKLTDPDSYNLTYYKRKSSDQEFVENDSLTLIKNET</sequence>
<name>A0AB73T5A9_9FIRM</name>
<dbReference type="SUPFAM" id="SSF46689">
    <property type="entry name" value="Homeodomain-like"/>
    <property type="match status" value="2"/>
</dbReference>
<dbReference type="AlphaFoldDB" id="A0AB73T5A9"/>
<feature type="domain" description="HTH araC/xylS-type" evidence="4">
    <location>
        <begin position="176"/>
        <end position="274"/>
    </location>
</feature>
<dbReference type="RefSeq" id="WP_257497786.1">
    <property type="nucleotide sequence ID" value="NZ_JANKBI010000008.1"/>
</dbReference>
<dbReference type="EMBL" id="QGGY01000004">
    <property type="protein sequence ID" value="PWJ76645.1"/>
    <property type="molecule type" value="Genomic_DNA"/>
</dbReference>
<evidence type="ECO:0000259" key="4">
    <source>
        <dbReference type="PROSITE" id="PS01124"/>
    </source>
</evidence>
<dbReference type="InterPro" id="IPR014710">
    <property type="entry name" value="RmlC-like_jellyroll"/>
</dbReference>
<evidence type="ECO:0000313" key="5">
    <source>
        <dbReference type="EMBL" id="PWJ76645.1"/>
    </source>
</evidence>
<proteinExistence type="predicted"/>
<evidence type="ECO:0000256" key="2">
    <source>
        <dbReference type="ARBA" id="ARBA00023125"/>
    </source>
</evidence>
<dbReference type="InterPro" id="IPR018062">
    <property type="entry name" value="HTH_AraC-typ_CS"/>
</dbReference>
<keyword evidence="2" id="KW-0238">DNA-binding</keyword>
<keyword evidence="1" id="KW-0805">Transcription regulation</keyword>
<dbReference type="InterPro" id="IPR020449">
    <property type="entry name" value="Tscrpt_reg_AraC-type_HTH"/>
</dbReference>
<dbReference type="PANTHER" id="PTHR43280:SF28">
    <property type="entry name" value="HTH-TYPE TRANSCRIPTIONAL ACTIVATOR RHAS"/>
    <property type="match status" value="1"/>
</dbReference>
<comment type="caution">
    <text evidence="5">The sequence shown here is derived from an EMBL/GenBank/DDBJ whole genome shotgun (WGS) entry which is preliminary data.</text>
</comment>
<dbReference type="CDD" id="cd02208">
    <property type="entry name" value="cupin_RmlC-like"/>
    <property type="match status" value="1"/>
</dbReference>
<dbReference type="Pfam" id="PF07883">
    <property type="entry name" value="Cupin_2"/>
    <property type="match status" value="1"/>
</dbReference>
<dbReference type="GO" id="GO:0003700">
    <property type="term" value="F:DNA-binding transcription factor activity"/>
    <property type="evidence" value="ECO:0007669"/>
    <property type="project" value="InterPro"/>
</dbReference>
<keyword evidence="6" id="KW-1185">Reference proteome</keyword>
<reference evidence="5 6" key="1">
    <citation type="submission" date="2018-05" db="EMBL/GenBank/DDBJ databases">
        <authorList>
            <person name="Goeker M."/>
            <person name="Huntemann M."/>
            <person name="Clum A."/>
            <person name="Pillay M."/>
            <person name="Palaniappan K."/>
            <person name="Varghese N."/>
            <person name="Mikhailova N."/>
            <person name="Stamatis D."/>
            <person name="Reddy T."/>
            <person name="Daum C."/>
            <person name="Shapiro N."/>
            <person name="Ivanova N."/>
            <person name="Kyrpides N."/>
            <person name="Woyke T."/>
        </authorList>
    </citation>
    <scope>NUCLEOTIDE SEQUENCE [LARGE SCALE GENOMIC DNA]</scope>
    <source>
        <strain evidence="5 6">DSM 26524</strain>
    </source>
</reference>
<keyword evidence="3" id="KW-0804">Transcription</keyword>
<dbReference type="PROSITE" id="PS01124">
    <property type="entry name" value="HTH_ARAC_FAMILY_2"/>
    <property type="match status" value="1"/>
</dbReference>
<organism evidence="5 6">
    <name type="scientific">Murimonas intestini</name>
    <dbReference type="NCBI Taxonomy" id="1337051"/>
    <lineage>
        <taxon>Bacteria</taxon>
        <taxon>Bacillati</taxon>
        <taxon>Bacillota</taxon>
        <taxon>Clostridia</taxon>
        <taxon>Lachnospirales</taxon>
        <taxon>Lachnospiraceae</taxon>
        <taxon>Murimonas</taxon>
    </lineage>
</organism>
<dbReference type="Proteomes" id="UP000245412">
    <property type="component" value="Unassembled WGS sequence"/>
</dbReference>
<dbReference type="Pfam" id="PF12833">
    <property type="entry name" value="HTH_18"/>
    <property type="match status" value="1"/>
</dbReference>
<dbReference type="SMART" id="SM00342">
    <property type="entry name" value="HTH_ARAC"/>
    <property type="match status" value="1"/>
</dbReference>
<dbReference type="Gene3D" id="1.10.10.60">
    <property type="entry name" value="Homeodomain-like"/>
    <property type="match status" value="2"/>
</dbReference>
<dbReference type="InterPro" id="IPR013096">
    <property type="entry name" value="Cupin_2"/>
</dbReference>
<dbReference type="InterPro" id="IPR011051">
    <property type="entry name" value="RmlC_Cupin_sf"/>
</dbReference>
<dbReference type="SUPFAM" id="SSF51182">
    <property type="entry name" value="RmlC-like cupins"/>
    <property type="match status" value="1"/>
</dbReference>
<dbReference type="GO" id="GO:0043565">
    <property type="term" value="F:sequence-specific DNA binding"/>
    <property type="evidence" value="ECO:0007669"/>
    <property type="project" value="InterPro"/>
</dbReference>
<evidence type="ECO:0000313" key="6">
    <source>
        <dbReference type="Proteomes" id="UP000245412"/>
    </source>
</evidence>
<accession>A0AB73T5A9</accession>